<evidence type="ECO:0000313" key="1">
    <source>
        <dbReference type="EMBL" id="KTC98347.1"/>
    </source>
</evidence>
<dbReference type="SUPFAM" id="SSF51905">
    <property type="entry name" value="FAD/NAD(P)-binding domain"/>
    <property type="match status" value="1"/>
</dbReference>
<dbReference type="EMBL" id="LNYC01000066">
    <property type="protein sequence ID" value="KTC98347.1"/>
    <property type="molecule type" value="Genomic_DNA"/>
</dbReference>
<dbReference type="Gene3D" id="3.50.50.60">
    <property type="entry name" value="FAD/NAD(P)-binding domain"/>
    <property type="match status" value="1"/>
</dbReference>
<protein>
    <submittedName>
        <fullName evidence="1">Amine oxidase, flavin containing</fullName>
    </submittedName>
</protein>
<dbReference type="PATRIC" id="fig|45065.4.peg.1786"/>
<dbReference type="InterPro" id="IPR050464">
    <property type="entry name" value="Zeta_carotene_desat/Oxidored"/>
</dbReference>
<dbReference type="Pfam" id="PF13450">
    <property type="entry name" value="NAD_binding_8"/>
    <property type="match status" value="1"/>
</dbReference>
<reference evidence="1 2" key="1">
    <citation type="submission" date="2015-11" db="EMBL/GenBank/DDBJ databases">
        <title>Genomic analysis of 38 Legionella species identifies large and diverse effector repertoires.</title>
        <authorList>
            <person name="Burstein D."/>
            <person name="Amaro F."/>
            <person name="Zusman T."/>
            <person name="Lifshitz Z."/>
            <person name="Cohen O."/>
            <person name="Gilbert J.A."/>
            <person name="Pupko T."/>
            <person name="Shuman H.A."/>
            <person name="Segal G."/>
        </authorList>
    </citation>
    <scope>NUCLEOTIDE SEQUENCE [LARGE SCALE GENOMIC DNA]</scope>
    <source>
        <strain evidence="1 2">ATCC 49504</strain>
    </source>
</reference>
<evidence type="ECO:0000313" key="2">
    <source>
        <dbReference type="Proteomes" id="UP000054785"/>
    </source>
</evidence>
<gene>
    <name evidence="1" type="ORF">Lgee_1649</name>
</gene>
<dbReference type="InterPro" id="IPR036188">
    <property type="entry name" value="FAD/NAD-bd_sf"/>
</dbReference>
<comment type="caution">
    <text evidence="1">The sequence shown here is derived from an EMBL/GenBank/DDBJ whole genome shotgun (WGS) entry which is preliminary data.</text>
</comment>
<name>A0A0W0TSD8_9GAMM</name>
<proteinExistence type="predicted"/>
<dbReference type="Proteomes" id="UP000054785">
    <property type="component" value="Unassembled WGS sequence"/>
</dbReference>
<keyword evidence="2" id="KW-1185">Reference proteome</keyword>
<dbReference type="GO" id="GO:0016491">
    <property type="term" value="F:oxidoreductase activity"/>
    <property type="evidence" value="ECO:0007669"/>
    <property type="project" value="TreeGrafter"/>
</dbReference>
<dbReference type="PANTHER" id="PTHR42923">
    <property type="entry name" value="PROTOPORPHYRINOGEN OXIDASE"/>
    <property type="match status" value="1"/>
</dbReference>
<dbReference type="OrthoDB" id="20837at2"/>
<accession>A0A0W0TSD8</accession>
<organism evidence="1 2">
    <name type="scientific">Legionella geestiana</name>
    <dbReference type="NCBI Taxonomy" id="45065"/>
    <lineage>
        <taxon>Bacteria</taxon>
        <taxon>Pseudomonadati</taxon>
        <taxon>Pseudomonadota</taxon>
        <taxon>Gammaproteobacteria</taxon>
        <taxon>Legionellales</taxon>
        <taxon>Legionellaceae</taxon>
        <taxon>Legionella</taxon>
    </lineage>
</organism>
<dbReference type="STRING" id="45065.Lgee_1649"/>
<dbReference type="RefSeq" id="WP_028386569.1">
    <property type="nucleotide sequence ID" value="NZ_CAAAHN010000019.1"/>
</dbReference>
<dbReference type="AlphaFoldDB" id="A0A0W0TSD8"/>
<sequence>MASSSKEVSQTVLNIGIVGAGTGGMSTAMGLQMPEFKTTAYEASDYLGGHIKSVRVDLGDGRSEVVHMGAQFIPGPDFYPQFWSYVHDLLKIELEEYELTMCLEDMRTGRKTVLPPLYHAPADDDPHNNTLDTLTCGIFQWMRRRRPQPETRLNLQTIFNELGKLIEFKKIIDSSLDSHEIMTMQEFMQRTRLTHPHIFTRHFNTFKDLIIPLMAGAWGDSFQNMLQSLQHYSMVYLGIGAQGNNKWYRIPEGLSTFINAMESFCSGTTFMRNQLISEIEPVIVDGKLKYSLYCNGKFFENEDRTPVLHDRLVLSCPVFHGRQLLAKMLEMHGGVFDESDELKAQRAKLQELVDAMNAVEYYPTTIVFHRDERFKVPEDTVVYVRWDGNHAVTTMRLGEVMKTWVYDDQPEADKPHPDSIVTVDGTPLIAHHYHPRMNMHYFQCERKLHELQGVAGLYHAHIIAGHNDSNNSAQTAGTEVAVRLNMEAGCLERNAVLQMHAQPVIACVQKGCISSGPSTHGTHFVDIRLDEDISSSEEAVASSSYR</sequence>